<feature type="region of interest" description="Disordered" evidence="3">
    <location>
        <begin position="1"/>
        <end position="275"/>
    </location>
</feature>
<organism evidence="5 6">
    <name type="scientific">Neofusicoccum ribis</name>
    <dbReference type="NCBI Taxonomy" id="45134"/>
    <lineage>
        <taxon>Eukaryota</taxon>
        <taxon>Fungi</taxon>
        <taxon>Dikarya</taxon>
        <taxon>Ascomycota</taxon>
        <taxon>Pezizomycotina</taxon>
        <taxon>Dothideomycetes</taxon>
        <taxon>Dothideomycetes incertae sedis</taxon>
        <taxon>Botryosphaeriales</taxon>
        <taxon>Botryosphaeriaceae</taxon>
        <taxon>Neofusicoccum</taxon>
    </lineage>
</organism>
<evidence type="ECO:0000256" key="2">
    <source>
        <dbReference type="ARBA" id="ARBA00023242"/>
    </source>
</evidence>
<feature type="compositionally biased region" description="Polar residues" evidence="3">
    <location>
        <begin position="307"/>
        <end position="324"/>
    </location>
</feature>
<dbReference type="SMART" id="SM00160">
    <property type="entry name" value="RanBD"/>
    <property type="match status" value="1"/>
</dbReference>
<dbReference type="EMBL" id="JAJVDC020000096">
    <property type="protein sequence ID" value="KAL1625194.1"/>
    <property type="molecule type" value="Genomic_DNA"/>
</dbReference>
<dbReference type="PANTHER" id="PTHR23138">
    <property type="entry name" value="RAN BINDING PROTEIN"/>
    <property type="match status" value="1"/>
</dbReference>
<feature type="compositionally biased region" description="Polar residues" evidence="3">
    <location>
        <begin position="262"/>
        <end position="275"/>
    </location>
</feature>
<protein>
    <recommendedName>
        <fullName evidence="4">RanBD1 domain-containing protein</fullName>
    </recommendedName>
</protein>
<comment type="caution">
    <text evidence="5">The sequence shown here is derived from an EMBL/GenBank/DDBJ whole genome shotgun (WGS) entry which is preliminary data.</text>
</comment>
<sequence>MARAEQAQEPEASHTENPAADITPADRVASSGSLKSLAQASDTEGAERPVREKLKKTSIAGLPKEILSDDDHEMSGASDTSKGAIAVETAENTKNNEEPRGRLRKKRSFEDMGGEEGQGIRMEKQGRKRSRDITLTGQPELTKRKTSGENDKNGTIKERSSTPSSSAERTRKGAMLSPKGKRNREEFEDEDDKPSTEVKNATVAEKKDAEKKSADEPKTKRHRDSNSPEPDKNEETKASETKSSGFANTSATSPFAALAASKSPTPTVSQPQTSESAFKASGFGALAGSSTSGFGALATSKPASPFGSATASAKPSITGLTSSTPSAFGGLSSTSENKSPFAAAAPSGFGALGGSFGGGFGSAGGKLTSFGGGSGPKITGLSDKPAKPFGAAKEEKEDEDGSGDEEGDADKDKVLSPTNEEDVKDERFFEQDGTSTIKRLGAGSNAAILVETGEENEETIFVCRAKLYNFVKVTDTKKEWKERGLGNLKVNVQKQSAEEAEEKAPKKARFVMRADGSHRVVLNSPIQKELKVGDVKGDKPANGYILFMGTIDGNELETLQLKMKQPNAEALWDKVTAIQKEM</sequence>
<dbReference type="InterPro" id="IPR045255">
    <property type="entry name" value="RanBP1-like"/>
</dbReference>
<feature type="compositionally biased region" description="Polar residues" evidence="3">
    <location>
        <begin position="30"/>
        <end position="42"/>
    </location>
</feature>
<dbReference type="InterPro" id="IPR000156">
    <property type="entry name" value="Ran_bind_dom"/>
</dbReference>
<dbReference type="PROSITE" id="PS50196">
    <property type="entry name" value="RANBD1"/>
    <property type="match status" value="1"/>
</dbReference>
<evidence type="ECO:0000313" key="5">
    <source>
        <dbReference type="EMBL" id="KAL1625194.1"/>
    </source>
</evidence>
<dbReference type="InterPro" id="IPR011993">
    <property type="entry name" value="PH-like_dom_sf"/>
</dbReference>
<proteinExistence type="predicted"/>
<accession>A0ABR3SN03</accession>
<dbReference type="Proteomes" id="UP001521116">
    <property type="component" value="Unassembled WGS sequence"/>
</dbReference>
<feature type="compositionally biased region" description="Basic and acidic residues" evidence="3">
    <location>
        <begin position="204"/>
        <end position="240"/>
    </location>
</feature>
<feature type="compositionally biased region" description="Acidic residues" evidence="3">
    <location>
        <begin position="396"/>
        <end position="409"/>
    </location>
</feature>
<feature type="compositionally biased region" description="Basic and acidic residues" evidence="3">
    <location>
        <begin position="141"/>
        <end position="160"/>
    </location>
</feature>
<dbReference type="Pfam" id="PF00638">
    <property type="entry name" value="Ran_BP1"/>
    <property type="match status" value="1"/>
</dbReference>
<keyword evidence="2" id="KW-0539">Nucleus</keyword>
<reference evidence="5 6" key="1">
    <citation type="submission" date="2024-02" db="EMBL/GenBank/DDBJ databases">
        <title>De novo assembly and annotation of 12 fungi associated with fruit tree decline syndrome in Ontario, Canada.</title>
        <authorList>
            <person name="Sulman M."/>
            <person name="Ellouze W."/>
            <person name="Ilyukhin E."/>
        </authorList>
    </citation>
    <scope>NUCLEOTIDE SEQUENCE [LARGE SCALE GENOMIC DNA]</scope>
    <source>
        <strain evidence="5 6">M1-105</strain>
    </source>
</reference>
<dbReference type="Gene3D" id="2.30.29.30">
    <property type="entry name" value="Pleckstrin-homology domain (PH domain)/Phosphotyrosine-binding domain (PTB)"/>
    <property type="match status" value="1"/>
</dbReference>
<keyword evidence="6" id="KW-1185">Reference proteome</keyword>
<name>A0ABR3SN03_9PEZI</name>
<comment type="subcellular location">
    <subcellularLocation>
        <location evidence="1">Nucleus</location>
    </subcellularLocation>
</comment>
<feature type="region of interest" description="Disordered" evidence="3">
    <location>
        <begin position="365"/>
        <end position="430"/>
    </location>
</feature>
<evidence type="ECO:0000256" key="3">
    <source>
        <dbReference type="SAM" id="MobiDB-lite"/>
    </source>
</evidence>
<feature type="compositionally biased region" description="Gly residues" evidence="3">
    <location>
        <begin position="365"/>
        <end position="375"/>
    </location>
</feature>
<feature type="compositionally biased region" description="Polar residues" evidence="3">
    <location>
        <begin position="241"/>
        <end position="253"/>
    </location>
</feature>
<evidence type="ECO:0000313" key="6">
    <source>
        <dbReference type="Proteomes" id="UP001521116"/>
    </source>
</evidence>
<feature type="region of interest" description="Disordered" evidence="3">
    <location>
        <begin position="301"/>
        <end position="324"/>
    </location>
</feature>
<evidence type="ECO:0000256" key="1">
    <source>
        <dbReference type="ARBA" id="ARBA00004123"/>
    </source>
</evidence>
<dbReference type="SUPFAM" id="SSF50729">
    <property type="entry name" value="PH domain-like"/>
    <property type="match status" value="1"/>
</dbReference>
<evidence type="ECO:0000259" key="4">
    <source>
        <dbReference type="PROSITE" id="PS50196"/>
    </source>
</evidence>
<gene>
    <name evidence="5" type="ORF">SLS56_007389</name>
</gene>
<dbReference type="PANTHER" id="PTHR23138:SF142">
    <property type="entry name" value="RAN-BINDING PROTEIN 3B-RELATED"/>
    <property type="match status" value="1"/>
</dbReference>
<feature type="domain" description="RanBD1" evidence="4">
    <location>
        <begin position="450"/>
        <end position="569"/>
    </location>
</feature>